<feature type="domain" description="Peptidase C1A papain C-terminal" evidence="2">
    <location>
        <begin position="1"/>
        <end position="129"/>
    </location>
</feature>
<evidence type="ECO:0000256" key="1">
    <source>
        <dbReference type="ARBA" id="ARBA00008455"/>
    </source>
</evidence>
<dbReference type="SUPFAM" id="SSF54001">
    <property type="entry name" value="Cysteine proteinases"/>
    <property type="match status" value="1"/>
</dbReference>
<dbReference type="InterPro" id="IPR000668">
    <property type="entry name" value="Peptidase_C1A_C"/>
</dbReference>
<gene>
    <name evidence="3" type="ORF">FSP39_009655</name>
</gene>
<keyword evidence="4" id="KW-1185">Reference proteome</keyword>
<dbReference type="SMART" id="SM00645">
    <property type="entry name" value="Pept_C1"/>
    <property type="match status" value="1"/>
</dbReference>
<dbReference type="InterPro" id="IPR013128">
    <property type="entry name" value="Peptidase_C1A"/>
</dbReference>
<dbReference type="PROSITE" id="PS00639">
    <property type="entry name" value="THIOL_PROTEASE_HIS"/>
    <property type="match status" value="1"/>
</dbReference>
<dbReference type="EMBL" id="VSWD01000004">
    <property type="protein sequence ID" value="KAK3104766.1"/>
    <property type="molecule type" value="Genomic_DNA"/>
</dbReference>
<protein>
    <recommendedName>
        <fullName evidence="2">Peptidase C1A papain C-terminal domain-containing protein</fullName>
    </recommendedName>
</protein>
<dbReference type="Proteomes" id="UP001186944">
    <property type="component" value="Unassembled WGS sequence"/>
</dbReference>
<dbReference type="InterPro" id="IPR025660">
    <property type="entry name" value="Pept_his_AS"/>
</dbReference>
<organism evidence="3 4">
    <name type="scientific">Pinctada imbricata</name>
    <name type="common">Atlantic pearl-oyster</name>
    <name type="synonym">Pinctada martensii</name>
    <dbReference type="NCBI Taxonomy" id="66713"/>
    <lineage>
        <taxon>Eukaryota</taxon>
        <taxon>Metazoa</taxon>
        <taxon>Spiralia</taxon>
        <taxon>Lophotrochozoa</taxon>
        <taxon>Mollusca</taxon>
        <taxon>Bivalvia</taxon>
        <taxon>Autobranchia</taxon>
        <taxon>Pteriomorphia</taxon>
        <taxon>Pterioida</taxon>
        <taxon>Pterioidea</taxon>
        <taxon>Pteriidae</taxon>
        <taxon>Pinctada</taxon>
    </lineage>
</organism>
<name>A0AA89C810_PINIB</name>
<evidence type="ECO:0000259" key="2">
    <source>
        <dbReference type="SMART" id="SM00645"/>
    </source>
</evidence>
<reference evidence="3" key="1">
    <citation type="submission" date="2019-08" db="EMBL/GenBank/DDBJ databases">
        <title>The improved chromosome-level genome for the pearl oyster Pinctada fucata martensii using PacBio sequencing and Hi-C.</title>
        <authorList>
            <person name="Zheng Z."/>
        </authorList>
    </citation>
    <scope>NUCLEOTIDE SEQUENCE</scope>
    <source>
        <strain evidence="3">ZZ-2019</strain>
        <tissue evidence="3">Adductor muscle</tissue>
    </source>
</reference>
<dbReference type="CDD" id="cd02248">
    <property type="entry name" value="Peptidase_C1A"/>
    <property type="match status" value="1"/>
</dbReference>
<accession>A0AA89C810</accession>
<dbReference type="PANTHER" id="PTHR12411">
    <property type="entry name" value="CYSTEINE PROTEASE FAMILY C1-RELATED"/>
    <property type="match status" value="1"/>
</dbReference>
<dbReference type="Pfam" id="PF00112">
    <property type="entry name" value="Peptidase_C1"/>
    <property type="match status" value="1"/>
</dbReference>
<evidence type="ECO:0000313" key="4">
    <source>
        <dbReference type="Proteomes" id="UP001186944"/>
    </source>
</evidence>
<comment type="caution">
    <text evidence="3">The sequence shown here is derived from an EMBL/GenBank/DDBJ whole genome shotgun (WGS) entry which is preliminary data.</text>
</comment>
<dbReference type="AlphaFoldDB" id="A0AA89C810"/>
<dbReference type="GO" id="GO:0006508">
    <property type="term" value="P:proteolysis"/>
    <property type="evidence" value="ECO:0007669"/>
    <property type="project" value="InterPro"/>
</dbReference>
<dbReference type="Gene3D" id="3.90.70.10">
    <property type="entry name" value="Cysteine proteinases"/>
    <property type="match status" value="1"/>
</dbReference>
<dbReference type="InterPro" id="IPR039417">
    <property type="entry name" value="Peptidase_C1A_papain-like"/>
</dbReference>
<proteinExistence type="inferred from homology"/>
<dbReference type="InterPro" id="IPR038765">
    <property type="entry name" value="Papain-like_cys_pep_sf"/>
</dbReference>
<sequence>MTQSCATKLDPKKFVPNMKIVDWKAVDQNETIIAEQLMNIGPLSIALNAELLQFYHHGVFDPPTFLCNPQNLDHGVLIVGFGEESSVLGTKKYWKVKNSWGEKWGEKGYFRIIRDVGKCGVNTQVTTAVLAKQ</sequence>
<dbReference type="GO" id="GO:0008234">
    <property type="term" value="F:cysteine-type peptidase activity"/>
    <property type="evidence" value="ECO:0007669"/>
    <property type="project" value="InterPro"/>
</dbReference>
<comment type="similarity">
    <text evidence="1">Belongs to the peptidase C1 family.</text>
</comment>
<evidence type="ECO:0000313" key="3">
    <source>
        <dbReference type="EMBL" id="KAK3104766.1"/>
    </source>
</evidence>